<reference evidence="2" key="1">
    <citation type="journal article" date="2018" name="Genome Biol.">
        <title>SKESA: strategic k-mer extension for scrupulous assemblies.</title>
        <authorList>
            <person name="Souvorov A."/>
            <person name="Agarwala R."/>
            <person name="Lipman D.J."/>
        </authorList>
    </citation>
    <scope>NUCLEOTIDE SEQUENCE</scope>
    <source>
        <strain evidence="2">3940-62</strain>
    </source>
</reference>
<name>A0A701UAX7_SALER</name>
<sequence>MAIFPSKTLLQLKKGGTGTDNVSSALDNFGIGPIANASEVTAGTSKKLIDAALLKAFLPKRSFQANDVIRIPDQPGGLMVQFGTLTGVSGSDVITSTLTFPELFPNACLAVIPVAVSSDTGGGMAGVQVKTPTRSNADIFIYERNGGTIATHSVQYIAIGW</sequence>
<evidence type="ECO:0000313" key="2">
    <source>
        <dbReference type="EMBL" id="HAC6517139.1"/>
    </source>
</evidence>
<organism evidence="2">
    <name type="scientific">Salmonella enterica subsp. salamae serovar 47:b:1,5</name>
    <dbReference type="NCBI Taxonomy" id="1967619"/>
    <lineage>
        <taxon>Bacteria</taxon>
        <taxon>Pseudomonadati</taxon>
        <taxon>Pseudomonadota</taxon>
        <taxon>Gammaproteobacteria</taxon>
        <taxon>Enterobacterales</taxon>
        <taxon>Enterobacteriaceae</taxon>
        <taxon>Salmonella</taxon>
    </lineage>
</organism>
<dbReference type="InterPro" id="IPR054075">
    <property type="entry name" value="Gp53-like_C"/>
</dbReference>
<dbReference type="EMBL" id="DAAMGA010000031">
    <property type="protein sequence ID" value="HAC6517139.1"/>
    <property type="molecule type" value="Genomic_DNA"/>
</dbReference>
<reference evidence="2" key="2">
    <citation type="submission" date="2018-07" db="EMBL/GenBank/DDBJ databases">
        <authorList>
            <consortium name="NCBI Pathogen Detection Project"/>
        </authorList>
    </citation>
    <scope>NUCLEOTIDE SEQUENCE</scope>
    <source>
        <strain evidence="2">3940-62</strain>
    </source>
</reference>
<accession>A0A701UAX7</accession>
<dbReference type="Pfam" id="PF21882">
    <property type="entry name" value="Gp53-like_C"/>
    <property type="match status" value="1"/>
</dbReference>
<dbReference type="AlphaFoldDB" id="A0A701UAX7"/>
<proteinExistence type="predicted"/>
<comment type="caution">
    <text evidence="2">The sequence shown here is derived from an EMBL/GenBank/DDBJ whole genome shotgun (WGS) entry which is preliminary data.</text>
</comment>
<dbReference type="Gene3D" id="2.60.40.3940">
    <property type="match status" value="1"/>
</dbReference>
<feature type="domain" description="Putative tail fiber protein gp53-like C-terminal" evidence="1">
    <location>
        <begin position="75"/>
        <end position="161"/>
    </location>
</feature>
<gene>
    <name evidence="2" type="ORF">G0C45_22760</name>
</gene>
<evidence type="ECO:0000259" key="1">
    <source>
        <dbReference type="Pfam" id="PF21882"/>
    </source>
</evidence>
<protein>
    <recommendedName>
        <fullName evidence="1">Putative tail fiber protein gp53-like C-terminal domain-containing protein</fullName>
    </recommendedName>
</protein>